<comment type="caution">
    <text evidence="5">The sequence shown here is derived from an EMBL/GenBank/DDBJ whole genome shotgun (WGS) entry which is preliminary data.</text>
</comment>
<comment type="similarity">
    <text evidence="1">Belongs to the Skp family.</text>
</comment>
<dbReference type="GO" id="GO:0051082">
    <property type="term" value="F:unfolded protein binding"/>
    <property type="evidence" value="ECO:0007669"/>
    <property type="project" value="InterPro"/>
</dbReference>
<dbReference type="GO" id="GO:0050821">
    <property type="term" value="P:protein stabilization"/>
    <property type="evidence" value="ECO:0007669"/>
    <property type="project" value="TreeGrafter"/>
</dbReference>
<feature type="region of interest" description="Disordered" evidence="4">
    <location>
        <begin position="170"/>
        <end position="203"/>
    </location>
</feature>
<dbReference type="SUPFAM" id="SSF111384">
    <property type="entry name" value="OmpH-like"/>
    <property type="match status" value="1"/>
</dbReference>
<dbReference type="Pfam" id="PF03938">
    <property type="entry name" value="OmpH"/>
    <property type="match status" value="1"/>
</dbReference>
<dbReference type="PANTHER" id="PTHR35089">
    <property type="entry name" value="CHAPERONE PROTEIN SKP"/>
    <property type="match status" value="1"/>
</dbReference>
<evidence type="ECO:0000313" key="6">
    <source>
        <dbReference type="Proteomes" id="UP000233387"/>
    </source>
</evidence>
<dbReference type="GO" id="GO:0005829">
    <property type="term" value="C:cytosol"/>
    <property type="evidence" value="ECO:0007669"/>
    <property type="project" value="TreeGrafter"/>
</dbReference>
<organism evidence="5 6">
    <name type="scientific">Raineya orbicola</name>
    <dbReference type="NCBI Taxonomy" id="2016530"/>
    <lineage>
        <taxon>Bacteria</taxon>
        <taxon>Pseudomonadati</taxon>
        <taxon>Bacteroidota</taxon>
        <taxon>Cytophagia</taxon>
        <taxon>Cytophagales</taxon>
        <taxon>Raineyaceae</taxon>
        <taxon>Raineya</taxon>
    </lineage>
</organism>
<sequence>MKHLRIGVLAFALFWGSTLFAQNPVKIGYFDYAYVISQLPEAKAADADLKAYTEKLQKDLQAKEAELRAKYERYVKEGEKMAAPTREALAKEIETGQQQLQEFQQKAESDIMQKQNKLLAPINEKLEKTLKEVAKENGFTYVIRKEALLFEPEDTSLDVSGLVLKKLGITPAPANQQNNSIKPTNNNTNPNPNIKPNTNTKPR</sequence>
<keyword evidence="6" id="KW-1185">Reference proteome</keyword>
<dbReference type="OrthoDB" id="1493480at2"/>
<protein>
    <submittedName>
        <fullName evidence="5">Outer membrane protein</fullName>
    </submittedName>
</protein>
<dbReference type="InterPro" id="IPR005632">
    <property type="entry name" value="Chaperone_Skp"/>
</dbReference>
<dbReference type="PANTHER" id="PTHR35089:SF1">
    <property type="entry name" value="CHAPERONE PROTEIN SKP"/>
    <property type="match status" value="1"/>
</dbReference>
<dbReference type="Gene3D" id="3.30.910.20">
    <property type="entry name" value="Skp domain"/>
    <property type="match status" value="1"/>
</dbReference>
<evidence type="ECO:0000256" key="2">
    <source>
        <dbReference type="ARBA" id="ARBA00022729"/>
    </source>
</evidence>
<evidence type="ECO:0000256" key="1">
    <source>
        <dbReference type="ARBA" id="ARBA00009091"/>
    </source>
</evidence>
<dbReference type="Proteomes" id="UP000233387">
    <property type="component" value="Unassembled WGS sequence"/>
</dbReference>
<dbReference type="EMBL" id="NKXO01000007">
    <property type="protein sequence ID" value="PKQ70342.1"/>
    <property type="molecule type" value="Genomic_DNA"/>
</dbReference>
<feature type="coiled-coil region" evidence="3">
    <location>
        <begin position="53"/>
        <end position="106"/>
    </location>
</feature>
<dbReference type="SMART" id="SM00935">
    <property type="entry name" value="OmpH"/>
    <property type="match status" value="1"/>
</dbReference>
<gene>
    <name evidence="5" type="ORF">Rain11_0570</name>
</gene>
<evidence type="ECO:0000256" key="3">
    <source>
        <dbReference type="SAM" id="Coils"/>
    </source>
</evidence>
<dbReference type="InterPro" id="IPR024930">
    <property type="entry name" value="Skp_dom_sf"/>
</dbReference>
<feature type="compositionally biased region" description="Low complexity" evidence="4">
    <location>
        <begin position="175"/>
        <end position="203"/>
    </location>
</feature>
<keyword evidence="2" id="KW-0732">Signal</keyword>
<evidence type="ECO:0000256" key="4">
    <source>
        <dbReference type="SAM" id="MobiDB-lite"/>
    </source>
</evidence>
<dbReference type="RefSeq" id="WP_101357831.1">
    <property type="nucleotide sequence ID" value="NZ_NKXO01000007.1"/>
</dbReference>
<accession>A0A2N3IJ33</accession>
<proteinExistence type="inferred from homology"/>
<reference evidence="5 6" key="1">
    <citation type="submission" date="2017-06" db="EMBL/GenBank/DDBJ databases">
        <title>Raineya orbicola gen. nov., sp. nov. a slightly thermophilic bacterium of the phylum Bacteroidetes and the description of Raineyaceae fam. nov.</title>
        <authorList>
            <person name="Albuquerque L."/>
            <person name="Polonia A.R.M."/>
            <person name="Barroso C."/>
            <person name="Froufe H.J.C."/>
            <person name="Lage O."/>
            <person name="Lobo-Da-Cunha A."/>
            <person name="Egas C."/>
            <person name="Da Costa M.S."/>
        </authorList>
    </citation>
    <scope>NUCLEOTIDE SEQUENCE [LARGE SCALE GENOMIC DNA]</scope>
    <source>
        <strain evidence="5 6">SPSPC-11</strain>
    </source>
</reference>
<keyword evidence="3" id="KW-0175">Coiled coil</keyword>
<dbReference type="AlphaFoldDB" id="A0A2N3IJ33"/>
<evidence type="ECO:0000313" key="5">
    <source>
        <dbReference type="EMBL" id="PKQ70342.1"/>
    </source>
</evidence>
<name>A0A2N3IJ33_9BACT</name>